<protein>
    <recommendedName>
        <fullName evidence="2">Membrane protein 6-pyruvoyl-tetrahydropterin synthase-related domain-containing protein</fullName>
    </recommendedName>
</protein>
<accession>A0A1F5YK63</accession>
<comment type="caution">
    <text evidence="3">The sequence shown here is derived from an EMBL/GenBank/DDBJ whole genome shotgun (WGS) entry which is preliminary data.</text>
</comment>
<feature type="transmembrane region" description="Helical" evidence="1">
    <location>
        <begin position="48"/>
        <end position="68"/>
    </location>
</feature>
<evidence type="ECO:0000259" key="2">
    <source>
        <dbReference type="Pfam" id="PF10131"/>
    </source>
</evidence>
<reference evidence="3 4" key="1">
    <citation type="journal article" date="2016" name="Nat. Commun.">
        <title>Thousands of microbial genomes shed light on interconnected biogeochemical processes in an aquifer system.</title>
        <authorList>
            <person name="Anantharaman K."/>
            <person name="Brown C.T."/>
            <person name="Hug L.A."/>
            <person name="Sharon I."/>
            <person name="Castelle C.J."/>
            <person name="Probst A.J."/>
            <person name="Thomas B.C."/>
            <person name="Singh A."/>
            <person name="Wilkins M.J."/>
            <person name="Karaoz U."/>
            <person name="Brodie E.L."/>
            <person name="Williams K.H."/>
            <person name="Hubbard S.S."/>
            <person name="Banfield J.F."/>
        </authorList>
    </citation>
    <scope>NUCLEOTIDE SEQUENCE [LARGE SCALE GENOMIC DNA]</scope>
</reference>
<keyword evidence="1" id="KW-1133">Transmembrane helix</keyword>
<feature type="transmembrane region" description="Helical" evidence="1">
    <location>
        <begin position="239"/>
        <end position="260"/>
    </location>
</feature>
<organism evidence="3 4">
    <name type="scientific">Candidatus Gottesmanbacteria bacterium RBG_13_37_7</name>
    <dbReference type="NCBI Taxonomy" id="1798369"/>
    <lineage>
        <taxon>Bacteria</taxon>
        <taxon>Candidatus Gottesmaniibacteriota</taxon>
    </lineage>
</organism>
<keyword evidence="1" id="KW-0812">Transmembrane</keyword>
<dbReference type="EMBL" id="MFIY01000005">
    <property type="protein sequence ID" value="OGG00525.1"/>
    <property type="molecule type" value="Genomic_DNA"/>
</dbReference>
<dbReference type="Pfam" id="PF10131">
    <property type="entry name" value="PTPS_related"/>
    <property type="match status" value="1"/>
</dbReference>
<dbReference type="Proteomes" id="UP000178230">
    <property type="component" value="Unassembled WGS sequence"/>
</dbReference>
<feature type="transmembrane region" description="Helical" evidence="1">
    <location>
        <begin position="473"/>
        <end position="494"/>
    </location>
</feature>
<dbReference type="AlphaFoldDB" id="A0A1F5YK63"/>
<feature type="transmembrane region" description="Helical" evidence="1">
    <location>
        <begin position="107"/>
        <end position="123"/>
    </location>
</feature>
<feature type="transmembrane region" description="Helical" evidence="1">
    <location>
        <begin position="302"/>
        <end position="320"/>
    </location>
</feature>
<evidence type="ECO:0000313" key="4">
    <source>
        <dbReference type="Proteomes" id="UP000178230"/>
    </source>
</evidence>
<feature type="transmembrane region" description="Helical" evidence="1">
    <location>
        <begin position="327"/>
        <end position="344"/>
    </location>
</feature>
<keyword evidence="1" id="KW-0472">Membrane</keyword>
<feature type="transmembrane region" description="Helical" evidence="1">
    <location>
        <begin position="74"/>
        <end position="95"/>
    </location>
</feature>
<dbReference type="InterPro" id="IPR018776">
    <property type="entry name" value="Membrane_prot_PTPS-rel_domain"/>
</dbReference>
<evidence type="ECO:0000313" key="3">
    <source>
        <dbReference type="EMBL" id="OGG00525.1"/>
    </source>
</evidence>
<feature type="transmembrane region" description="Helical" evidence="1">
    <location>
        <begin position="267"/>
        <end position="290"/>
    </location>
</feature>
<proteinExistence type="predicted"/>
<feature type="transmembrane region" description="Helical" evidence="1">
    <location>
        <begin position="22"/>
        <end position="41"/>
    </location>
</feature>
<name>A0A1F5YK63_9BACT</name>
<feature type="transmembrane region" description="Helical" evidence="1">
    <location>
        <begin position="143"/>
        <end position="166"/>
    </location>
</feature>
<evidence type="ECO:0000256" key="1">
    <source>
        <dbReference type="SAM" id="Phobius"/>
    </source>
</evidence>
<gene>
    <name evidence="3" type="ORF">A2Y99_03760</name>
</gene>
<sequence>MFREIKDGQIPPRWSDFLNHGYGYPLFSFAYPLPYYAGLLIKSIGTDFVSAIKILFVLSVIMSSFFMFLLGRELAGSFAGFISAIFYTVAPFRLVDLYVRGSIGESLSLAIFPLLFFLTIKYIQRPNIFRMSFCSLALSGLILTHNIMAVVFFPIFVIFYWTIVFTYYQDAKIYTFKYFLPVILLGLGLASYFFVPAILEKKYIVLSNIKLADVRENFVGLKEYFLSPWSYDKPSFQLGWAHILGAVIGLFSVIFSNAVYKKKYISLVIMLTTAIFTIIFFAHSASLPFWNIPPLSWIDFPWRLLTPLAFLMALMTVFLSIHKLTRFIGIILVLLTVILSYRFATPRTYIQKPESFYYTNDGTTTSKNEFMPLWVKQEPTARWVQKAEIEQGSAVITDLTNNSKSIRFRIVTEGESIVKLNSIYFPGWEYSVDKTKLEPLISSDGLVRLRINTGDYIFEGNFKETPVRLWSDIVSVVSMGILISACVYYLMVIYPKNKVL</sequence>
<feature type="transmembrane region" description="Helical" evidence="1">
    <location>
        <begin position="178"/>
        <end position="199"/>
    </location>
</feature>
<feature type="domain" description="Membrane protein 6-pyruvoyl-tetrahydropterin synthase-related" evidence="2">
    <location>
        <begin position="31"/>
        <end position="342"/>
    </location>
</feature>